<name>A0A6J6MJT8_9ZZZZ</name>
<feature type="compositionally biased region" description="Basic and acidic residues" evidence="1">
    <location>
        <begin position="54"/>
        <end position="66"/>
    </location>
</feature>
<evidence type="ECO:0000313" key="2">
    <source>
        <dbReference type="EMBL" id="CAB4672985.1"/>
    </source>
</evidence>
<accession>A0A6J6MJT8</accession>
<proteinExistence type="predicted"/>
<protein>
    <submittedName>
        <fullName evidence="2">Unannotated protein</fullName>
    </submittedName>
</protein>
<reference evidence="2" key="1">
    <citation type="submission" date="2020-05" db="EMBL/GenBank/DDBJ databases">
        <authorList>
            <person name="Chiriac C."/>
            <person name="Salcher M."/>
            <person name="Ghai R."/>
            <person name="Kavagutti S V."/>
        </authorList>
    </citation>
    <scope>NUCLEOTIDE SEQUENCE</scope>
</reference>
<dbReference type="EMBL" id="CAEZXE010000027">
    <property type="protein sequence ID" value="CAB4672985.1"/>
    <property type="molecule type" value="Genomic_DNA"/>
</dbReference>
<sequence length="82" mass="8885">MCRTTKNASRARKSIDPTMIQRRPPLMRSIAGPMSGAAIANGAIVRSRYNATRQRAEVKSSEKNTEPARPMANNASPETDAA</sequence>
<feature type="compositionally biased region" description="Polar residues" evidence="1">
    <location>
        <begin position="73"/>
        <end position="82"/>
    </location>
</feature>
<organism evidence="2">
    <name type="scientific">freshwater metagenome</name>
    <dbReference type="NCBI Taxonomy" id="449393"/>
    <lineage>
        <taxon>unclassified sequences</taxon>
        <taxon>metagenomes</taxon>
        <taxon>ecological metagenomes</taxon>
    </lineage>
</organism>
<feature type="region of interest" description="Disordered" evidence="1">
    <location>
        <begin position="1"/>
        <end position="32"/>
    </location>
</feature>
<evidence type="ECO:0000256" key="1">
    <source>
        <dbReference type="SAM" id="MobiDB-lite"/>
    </source>
</evidence>
<feature type="region of interest" description="Disordered" evidence="1">
    <location>
        <begin position="50"/>
        <end position="82"/>
    </location>
</feature>
<gene>
    <name evidence="2" type="ORF">UFOPK2350_00465</name>
</gene>
<dbReference type="AlphaFoldDB" id="A0A6J6MJT8"/>